<dbReference type="GO" id="GO:0005759">
    <property type="term" value="C:mitochondrial matrix"/>
    <property type="evidence" value="ECO:0007669"/>
    <property type="project" value="InterPro"/>
</dbReference>
<protein>
    <submittedName>
        <fullName evidence="2">Mitochondrial glycoprotein domain protein</fullName>
        <ecNumber evidence="2">2.7.13.3</ecNumber>
    </submittedName>
</protein>
<evidence type="ECO:0000256" key="1">
    <source>
        <dbReference type="SAM" id="MobiDB-lite"/>
    </source>
</evidence>
<dbReference type="GeneID" id="14906291"/>
<dbReference type="PANTHER" id="PTHR10826">
    <property type="entry name" value="COMPLEMENT COMPONENT 1"/>
    <property type="match status" value="1"/>
</dbReference>
<keyword evidence="3" id="KW-1185">Reference proteome</keyword>
<dbReference type="eggNOG" id="KOG2536">
    <property type="taxonomic scope" value="Eukaryota"/>
</dbReference>
<dbReference type="GO" id="GO:0004673">
    <property type="term" value="F:protein histidine kinase activity"/>
    <property type="evidence" value="ECO:0007669"/>
    <property type="project" value="UniProtKB-EC"/>
</dbReference>
<dbReference type="STRING" id="857967.G0QX80"/>
<dbReference type="AlphaFoldDB" id="G0QX80"/>
<name>G0QX80_ICHMU</name>
<dbReference type="Gene3D" id="3.10.280.10">
    <property type="entry name" value="Mitochondrial glycoprotein"/>
    <property type="match status" value="1"/>
</dbReference>
<dbReference type="InterPro" id="IPR003428">
    <property type="entry name" value="MAM33"/>
</dbReference>
<dbReference type="RefSeq" id="XP_004031409.1">
    <property type="nucleotide sequence ID" value="XM_004031361.1"/>
</dbReference>
<dbReference type="SUPFAM" id="SSF54529">
    <property type="entry name" value="Mitochondrial glycoprotein MAM33-like"/>
    <property type="match status" value="1"/>
</dbReference>
<accession>G0QX80</accession>
<dbReference type="Pfam" id="PF02330">
    <property type="entry name" value="MAM33"/>
    <property type="match status" value="1"/>
</dbReference>
<evidence type="ECO:0000313" key="2">
    <source>
        <dbReference type="EMBL" id="EGR30173.1"/>
    </source>
</evidence>
<sequence length="255" mass="29991">MISKLAKQILNITVKKPQVFKPAIFARQACSFNFTSLETVKKSESRLLKAVQREIQYETENYQQDSSIQEFLKEHNFTLKEDQNSIFIELHKDIGENKVQILFQAKSPQTDEQMPENEGQENQQQQQQQQDQQNEEEQQQQLSDYSDFIVYIAKPNGKSMVFDCSSFESEIQVNQVNVVDNIEQHKAINRFERATTQYNGPDFNVLDERLQTSLVEFLKSNGVNEEIAAFIEHFSLDKEQRLYMKWLKQVQEFMN</sequence>
<reference evidence="2 3" key="1">
    <citation type="submission" date="2011-07" db="EMBL/GenBank/DDBJ databases">
        <authorList>
            <person name="Coyne R."/>
            <person name="Brami D."/>
            <person name="Johnson J."/>
            <person name="Hostetler J."/>
            <person name="Hannick L."/>
            <person name="Clark T."/>
            <person name="Cassidy-Hanley D."/>
            <person name="Inman J."/>
        </authorList>
    </citation>
    <scope>NUCLEOTIDE SEQUENCE [LARGE SCALE GENOMIC DNA]</scope>
    <source>
        <strain evidence="2 3">G5</strain>
    </source>
</reference>
<dbReference type="FunCoup" id="G0QX80">
    <property type="interactions" value="137"/>
</dbReference>
<evidence type="ECO:0000313" key="3">
    <source>
        <dbReference type="Proteomes" id="UP000008983"/>
    </source>
</evidence>
<dbReference type="InParanoid" id="G0QX80"/>
<organism evidence="2 3">
    <name type="scientific">Ichthyophthirius multifiliis</name>
    <name type="common">White spot disease agent</name>
    <name type="synonym">Ich</name>
    <dbReference type="NCBI Taxonomy" id="5932"/>
    <lineage>
        <taxon>Eukaryota</taxon>
        <taxon>Sar</taxon>
        <taxon>Alveolata</taxon>
        <taxon>Ciliophora</taxon>
        <taxon>Intramacronucleata</taxon>
        <taxon>Oligohymenophorea</taxon>
        <taxon>Hymenostomatida</taxon>
        <taxon>Ophryoglenina</taxon>
        <taxon>Ichthyophthirius</taxon>
    </lineage>
</organism>
<proteinExistence type="predicted"/>
<dbReference type="EC" id="2.7.13.3" evidence="2"/>
<dbReference type="Proteomes" id="UP000008983">
    <property type="component" value="Unassembled WGS sequence"/>
</dbReference>
<gene>
    <name evidence="2" type="ORF">IMG5_139100</name>
</gene>
<dbReference type="PANTHER" id="PTHR10826:SF1">
    <property type="entry name" value="COMPLEMENT COMPONENT 1 Q SUBCOMPONENT-BINDING PROTEIN, MITOCHONDRIAL"/>
    <property type="match status" value="1"/>
</dbReference>
<keyword evidence="2" id="KW-0808">Transferase</keyword>
<dbReference type="EMBL" id="GL984040">
    <property type="protein sequence ID" value="EGR30173.1"/>
    <property type="molecule type" value="Genomic_DNA"/>
</dbReference>
<dbReference type="OMA" id="RWLNNVK"/>
<dbReference type="InterPro" id="IPR036561">
    <property type="entry name" value="MAM33_sf"/>
</dbReference>
<dbReference type="OrthoDB" id="278212at2759"/>
<feature type="region of interest" description="Disordered" evidence="1">
    <location>
        <begin position="108"/>
        <end position="139"/>
    </location>
</feature>
<feature type="compositionally biased region" description="Low complexity" evidence="1">
    <location>
        <begin position="120"/>
        <end position="132"/>
    </location>
</feature>